<organism evidence="2 3">
    <name type="scientific">Tectimicrobiota bacterium</name>
    <dbReference type="NCBI Taxonomy" id="2528274"/>
    <lineage>
        <taxon>Bacteria</taxon>
        <taxon>Pseudomonadati</taxon>
        <taxon>Nitrospinota/Tectimicrobiota group</taxon>
        <taxon>Candidatus Tectimicrobiota</taxon>
    </lineage>
</organism>
<dbReference type="EMBL" id="JACQRX010000264">
    <property type="protein sequence ID" value="MBI4252002.1"/>
    <property type="molecule type" value="Genomic_DNA"/>
</dbReference>
<dbReference type="PANTHER" id="PTHR42686">
    <property type="entry name" value="GH17980P-RELATED"/>
    <property type="match status" value="1"/>
</dbReference>
<evidence type="ECO:0000259" key="1">
    <source>
        <dbReference type="Pfam" id="PF00248"/>
    </source>
</evidence>
<dbReference type="AlphaFoldDB" id="A0A932ZXG4"/>
<dbReference type="Pfam" id="PF00248">
    <property type="entry name" value="Aldo_ket_red"/>
    <property type="match status" value="1"/>
</dbReference>
<dbReference type="InterPro" id="IPR023210">
    <property type="entry name" value="NADP_OxRdtase_dom"/>
</dbReference>
<name>A0A932ZXG4_UNCTE</name>
<dbReference type="CDD" id="cd19099">
    <property type="entry name" value="AKR_unchar"/>
    <property type="match status" value="1"/>
</dbReference>
<proteinExistence type="predicted"/>
<reference evidence="2" key="1">
    <citation type="submission" date="2020-07" db="EMBL/GenBank/DDBJ databases">
        <title>Huge and variable diversity of episymbiotic CPR bacteria and DPANN archaea in groundwater ecosystems.</title>
        <authorList>
            <person name="He C.Y."/>
            <person name="Keren R."/>
            <person name="Whittaker M."/>
            <person name="Farag I.F."/>
            <person name="Doudna J."/>
            <person name="Cate J.H.D."/>
            <person name="Banfield J.F."/>
        </authorList>
    </citation>
    <scope>NUCLEOTIDE SEQUENCE</scope>
    <source>
        <strain evidence="2">NC_groundwater_1370_Ag_S-0.2um_69_93</strain>
    </source>
</reference>
<accession>A0A932ZXG4</accession>
<dbReference type="InterPro" id="IPR020471">
    <property type="entry name" value="AKR"/>
</dbReference>
<evidence type="ECO:0000313" key="3">
    <source>
        <dbReference type="Proteomes" id="UP000752292"/>
    </source>
</evidence>
<comment type="caution">
    <text evidence="2">The sequence shown here is derived from an EMBL/GenBank/DDBJ whole genome shotgun (WGS) entry which is preliminary data.</text>
</comment>
<dbReference type="Gene3D" id="3.20.20.100">
    <property type="entry name" value="NADP-dependent oxidoreductase domain"/>
    <property type="match status" value="1"/>
</dbReference>
<dbReference type="PANTHER" id="PTHR42686:SF1">
    <property type="entry name" value="GH17980P-RELATED"/>
    <property type="match status" value="1"/>
</dbReference>
<dbReference type="Proteomes" id="UP000752292">
    <property type="component" value="Unassembled WGS sequence"/>
</dbReference>
<dbReference type="InterPro" id="IPR036812">
    <property type="entry name" value="NAD(P)_OxRdtase_dom_sf"/>
</dbReference>
<dbReference type="SUPFAM" id="SSF51430">
    <property type="entry name" value="NAD(P)-linked oxidoreductase"/>
    <property type="match status" value="1"/>
</dbReference>
<sequence length="371" mass="40673">MAYPGYATREGTASYRDSLSGKAEPRHFRELEDLWMSSVGIGTYLGEADEATDAAYRDSVAEAVRLGCNVIDSAINYRFQRSERSIGQALDNLFRSGEARREQMVLCTKGGFVPFDNVPPKTREEYLGYLESTYYGPGVCAPDDIVANCHCMTPAFLRHELECSLRNLGVETVDVYYVHNPETQLQEVSREVFQMRLRNAFAELERAVAGGKIRCYGTATWTGFRADAGASDYLSLGEVMQAAVEAGGPGHHFRVVQLPLNLGMPEAFSKPNQQVDAQRVSFLAAAARSGVTVMSSGSILQGRAAKGLPLAVGEAFPGFESDAQRAIQFARSAPGVGVALVGMSRKDHVRENMKVAQRPPATFEEFVRLFR</sequence>
<dbReference type="GO" id="GO:0005829">
    <property type="term" value="C:cytosol"/>
    <property type="evidence" value="ECO:0007669"/>
    <property type="project" value="TreeGrafter"/>
</dbReference>
<dbReference type="GO" id="GO:0016491">
    <property type="term" value="F:oxidoreductase activity"/>
    <property type="evidence" value="ECO:0007669"/>
    <property type="project" value="InterPro"/>
</dbReference>
<gene>
    <name evidence="2" type="ORF">HY618_06035</name>
</gene>
<evidence type="ECO:0000313" key="2">
    <source>
        <dbReference type="EMBL" id="MBI4252002.1"/>
    </source>
</evidence>
<protein>
    <submittedName>
        <fullName evidence="2">Aldo/keto reductase</fullName>
    </submittedName>
</protein>
<feature type="domain" description="NADP-dependent oxidoreductase" evidence="1">
    <location>
        <begin position="40"/>
        <end position="221"/>
    </location>
</feature>